<dbReference type="PANTHER" id="PTHR30372:SF4">
    <property type="entry name" value="LIPID-A-DISACCHARIDE SYNTHASE, MITOCHONDRIAL-RELATED"/>
    <property type="match status" value="1"/>
</dbReference>
<name>A0A433UP68_9CYAN</name>
<dbReference type="Proteomes" id="UP000271624">
    <property type="component" value="Unassembled WGS sequence"/>
</dbReference>
<dbReference type="AlphaFoldDB" id="A0A433UP68"/>
<evidence type="ECO:0000256" key="10">
    <source>
        <dbReference type="NCBIfam" id="TIGR00215"/>
    </source>
</evidence>
<evidence type="ECO:0000256" key="4">
    <source>
        <dbReference type="ARBA" id="ARBA00022516"/>
    </source>
</evidence>
<keyword evidence="8" id="KW-0443">Lipid metabolism</keyword>
<comment type="caution">
    <text evidence="11">The sequence shown here is derived from an EMBL/GenBank/DDBJ whole genome shotgun (WGS) entry which is preliminary data.</text>
</comment>
<evidence type="ECO:0000256" key="1">
    <source>
        <dbReference type="ARBA" id="ARBA00002056"/>
    </source>
</evidence>
<dbReference type="RefSeq" id="WP_127086956.1">
    <property type="nucleotide sequence ID" value="NZ_RSCL01000040.1"/>
</dbReference>
<evidence type="ECO:0000313" key="11">
    <source>
        <dbReference type="EMBL" id="RUS95635.1"/>
    </source>
</evidence>
<sequence length="390" mass="43464">MRIFISTGDVSGDLQGSLLVRALLHQASLSGLKLEIVALGGEKMKSAGATIIGNTEKISSFGLLEALPYLLPTLKIQRQAITYLKQNPPDLVVLIDYMGPNLAIGKYVRRHLPNVKIVYYIAPQVWVSTLTAKDTKRIIDVSDKLLAIFPNEAKYFEQHAANVTWVGHPLLDRVKEFPSRQTARANLHIADNMTAIALVPASRPQELKYVLPVMFQAAQALQEKLEQVHFWIPLSLDIYKDKIETAIQEYGLKATIVSGQQKEVLAAADLAISKSGTVNLELGLLKVPQVVLYRLSPFTYWVGTKILKVTFDYASPVNLVAMKEIVPEFIQERATKENLVQAAMELLLNPERKKLLQTDYEQMRVSLGEVGVCNKAANEILQLLCHAEVR</sequence>
<keyword evidence="4" id="KW-0444">Lipid biosynthesis</keyword>
<dbReference type="EMBL" id="RSCL01000040">
    <property type="protein sequence ID" value="RUS95635.1"/>
    <property type="molecule type" value="Genomic_DNA"/>
</dbReference>
<dbReference type="Pfam" id="PF02684">
    <property type="entry name" value="LpxB"/>
    <property type="match status" value="1"/>
</dbReference>
<evidence type="ECO:0000256" key="6">
    <source>
        <dbReference type="ARBA" id="ARBA00022676"/>
    </source>
</evidence>
<accession>A0A433UP68</accession>
<dbReference type="EC" id="2.4.1.182" evidence="2 10"/>
<gene>
    <name evidence="11" type="primary">lpxB</name>
    <name evidence="11" type="ORF">DSM106972_089910</name>
</gene>
<keyword evidence="5" id="KW-0441">Lipid A biosynthesis</keyword>
<reference evidence="11" key="2">
    <citation type="journal article" date="2019" name="Genome Biol. Evol.">
        <title>Day and night: Metabolic profiles and evolutionary relationships of six axenic non-marine cyanobacteria.</title>
        <authorList>
            <person name="Will S.E."/>
            <person name="Henke P."/>
            <person name="Boedeker C."/>
            <person name="Huang S."/>
            <person name="Brinkmann H."/>
            <person name="Rohde M."/>
            <person name="Jarek M."/>
            <person name="Friedl T."/>
            <person name="Seufert S."/>
            <person name="Schumacher M."/>
            <person name="Overmann J."/>
            <person name="Neumann-Schaal M."/>
            <person name="Petersen J."/>
        </authorList>
    </citation>
    <scope>NUCLEOTIDE SEQUENCE [LARGE SCALE GENOMIC DNA]</scope>
    <source>
        <strain evidence="11">PCC 7102</strain>
    </source>
</reference>
<comment type="function">
    <text evidence="1">Condensation of UDP-2,3-diacylglucosamine and 2,3-diacylglucosamine-1-phosphate to form lipid A disaccharide, a precursor of lipid A, a phosphorylated glycolipid that anchors the lipopolysaccharide to the outer membrane of the cell.</text>
</comment>
<dbReference type="GO" id="GO:0016020">
    <property type="term" value="C:membrane"/>
    <property type="evidence" value="ECO:0007669"/>
    <property type="project" value="GOC"/>
</dbReference>
<keyword evidence="12" id="KW-1185">Reference proteome</keyword>
<dbReference type="GO" id="GO:0008915">
    <property type="term" value="F:lipid-A-disaccharide synthase activity"/>
    <property type="evidence" value="ECO:0007669"/>
    <property type="project" value="UniProtKB-UniRule"/>
</dbReference>
<evidence type="ECO:0000256" key="8">
    <source>
        <dbReference type="ARBA" id="ARBA00023098"/>
    </source>
</evidence>
<evidence type="ECO:0000256" key="7">
    <source>
        <dbReference type="ARBA" id="ARBA00022679"/>
    </source>
</evidence>
<proteinExistence type="predicted"/>
<protein>
    <recommendedName>
        <fullName evidence="3 10">Lipid-A-disaccharide synthase</fullName>
        <ecNumber evidence="2 10">2.4.1.182</ecNumber>
    </recommendedName>
</protein>
<keyword evidence="6" id="KW-0328">Glycosyltransferase</keyword>
<dbReference type="PANTHER" id="PTHR30372">
    <property type="entry name" value="LIPID-A-DISACCHARIDE SYNTHASE"/>
    <property type="match status" value="1"/>
</dbReference>
<evidence type="ECO:0000256" key="2">
    <source>
        <dbReference type="ARBA" id="ARBA00012687"/>
    </source>
</evidence>
<dbReference type="OrthoDB" id="9801642at2"/>
<evidence type="ECO:0000256" key="9">
    <source>
        <dbReference type="ARBA" id="ARBA00048975"/>
    </source>
</evidence>
<dbReference type="GO" id="GO:0009245">
    <property type="term" value="P:lipid A biosynthetic process"/>
    <property type="evidence" value="ECO:0007669"/>
    <property type="project" value="UniProtKB-UniRule"/>
</dbReference>
<keyword evidence="7" id="KW-0808">Transferase</keyword>
<comment type="catalytic activity">
    <reaction evidence="9">
        <text>a lipid X + a UDP-2-N,3-O-bis[(3R)-3-hydroxyacyl]-alpha-D-glucosamine = a lipid A disaccharide + UDP + H(+)</text>
        <dbReference type="Rhea" id="RHEA:67828"/>
        <dbReference type="ChEBI" id="CHEBI:15378"/>
        <dbReference type="ChEBI" id="CHEBI:58223"/>
        <dbReference type="ChEBI" id="CHEBI:137748"/>
        <dbReference type="ChEBI" id="CHEBI:176338"/>
        <dbReference type="ChEBI" id="CHEBI:176343"/>
        <dbReference type="EC" id="2.4.1.182"/>
    </reaction>
</comment>
<dbReference type="SUPFAM" id="SSF53756">
    <property type="entry name" value="UDP-Glycosyltransferase/glycogen phosphorylase"/>
    <property type="match status" value="1"/>
</dbReference>
<reference evidence="11" key="1">
    <citation type="submission" date="2018-12" db="EMBL/GenBank/DDBJ databases">
        <authorList>
            <person name="Will S."/>
            <person name="Neumann-Schaal M."/>
            <person name="Henke P."/>
        </authorList>
    </citation>
    <scope>NUCLEOTIDE SEQUENCE</scope>
    <source>
        <strain evidence="11">PCC 7102</strain>
    </source>
</reference>
<dbReference type="NCBIfam" id="TIGR00215">
    <property type="entry name" value="lpxB"/>
    <property type="match status" value="1"/>
</dbReference>
<dbReference type="InterPro" id="IPR003835">
    <property type="entry name" value="Glyco_trans_19"/>
</dbReference>
<organism evidence="11 12">
    <name type="scientific">Dulcicalothrix desertica PCC 7102</name>
    <dbReference type="NCBI Taxonomy" id="232991"/>
    <lineage>
        <taxon>Bacteria</taxon>
        <taxon>Bacillati</taxon>
        <taxon>Cyanobacteriota</taxon>
        <taxon>Cyanophyceae</taxon>
        <taxon>Nostocales</taxon>
        <taxon>Calotrichaceae</taxon>
        <taxon>Dulcicalothrix</taxon>
    </lineage>
</organism>
<evidence type="ECO:0000256" key="3">
    <source>
        <dbReference type="ARBA" id="ARBA00020902"/>
    </source>
</evidence>
<dbReference type="GO" id="GO:0005543">
    <property type="term" value="F:phospholipid binding"/>
    <property type="evidence" value="ECO:0007669"/>
    <property type="project" value="TreeGrafter"/>
</dbReference>
<evidence type="ECO:0000256" key="5">
    <source>
        <dbReference type="ARBA" id="ARBA00022556"/>
    </source>
</evidence>
<evidence type="ECO:0000313" key="12">
    <source>
        <dbReference type="Proteomes" id="UP000271624"/>
    </source>
</evidence>